<dbReference type="OrthoDB" id="155284at2"/>
<dbReference type="EMBL" id="LABX01000343">
    <property type="protein sequence ID" value="KMO27139.1"/>
    <property type="molecule type" value="Genomic_DNA"/>
</dbReference>
<name>A0A0J6S0J7_9HYPH</name>
<dbReference type="RefSeq" id="WP_048467771.1">
    <property type="nucleotide sequence ID" value="NZ_JBNTQU010000021.1"/>
</dbReference>
<accession>A0A0J6S0J7</accession>
<dbReference type="Pfam" id="PF05685">
    <property type="entry name" value="Uma2"/>
    <property type="match status" value="1"/>
</dbReference>
<organism evidence="2 3">
    <name type="scientific">Methylobacterium aquaticum</name>
    <dbReference type="NCBI Taxonomy" id="270351"/>
    <lineage>
        <taxon>Bacteria</taxon>
        <taxon>Pseudomonadati</taxon>
        <taxon>Pseudomonadota</taxon>
        <taxon>Alphaproteobacteria</taxon>
        <taxon>Hyphomicrobiales</taxon>
        <taxon>Methylobacteriaceae</taxon>
        <taxon>Methylobacterium</taxon>
    </lineage>
</organism>
<dbReference type="InterPro" id="IPR012296">
    <property type="entry name" value="Nuclease_put_TT1808"/>
</dbReference>
<comment type="caution">
    <text evidence="2">The sequence shown here is derived from an EMBL/GenBank/DDBJ whole genome shotgun (WGS) entry which is preliminary data.</text>
</comment>
<dbReference type="InterPro" id="IPR011335">
    <property type="entry name" value="Restrct_endonuc-II-like"/>
</dbReference>
<evidence type="ECO:0000313" key="2">
    <source>
        <dbReference type="EMBL" id="KMO27139.1"/>
    </source>
</evidence>
<reference evidence="2 3" key="1">
    <citation type="submission" date="2015-03" db="EMBL/GenBank/DDBJ databases">
        <title>Genome sequencing of Methylobacterium aquaticum DSM16371 type strain.</title>
        <authorList>
            <person name="Chaudhry V."/>
            <person name="Patil P.B."/>
        </authorList>
    </citation>
    <scope>NUCLEOTIDE SEQUENCE [LARGE SCALE GENOMIC DNA]</scope>
    <source>
        <strain evidence="2 3">DSM 16371</strain>
    </source>
</reference>
<dbReference type="Gene3D" id="3.90.1570.10">
    <property type="entry name" value="tt1808, chain A"/>
    <property type="match status" value="1"/>
</dbReference>
<evidence type="ECO:0000313" key="3">
    <source>
        <dbReference type="Proteomes" id="UP000035929"/>
    </source>
</evidence>
<protein>
    <recommendedName>
        <fullName evidence="1">Putative restriction endonuclease domain-containing protein</fullName>
    </recommendedName>
</protein>
<proteinExistence type="predicted"/>
<evidence type="ECO:0000259" key="1">
    <source>
        <dbReference type="Pfam" id="PF05685"/>
    </source>
</evidence>
<dbReference type="SUPFAM" id="SSF52980">
    <property type="entry name" value="Restriction endonuclease-like"/>
    <property type="match status" value="1"/>
</dbReference>
<sequence length="213" mass="23581">MTMPSRLSPAAFRAFQDGRPDEERWELIDGTPVMMTPPPPLIDHNRIASNLERLLNDALALCDPDREAVQRPGLEIEVGPAALEGLGFAGAYRPEPDVAVIDYEPVAGRRFVDRAHLLAEVVSGTDDDPILPGGVSWIDAKTRLYRAHQACRAVLVIEQRRIAVVVWERGPDGWDERRLTDPDDALDLPGFGLRCPVGALYAGTHLRPRRRPA</sequence>
<dbReference type="PATRIC" id="fig|270351.6.peg.5074"/>
<dbReference type="CDD" id="cd06260">
    <property type="entry name" value="DUF820-like"/>
    <property type="match status" value="1"/>
</dbReference>
<dbReference type="InterPro" id="IPR008538">
    <property type="entry name" value="Uma2"/>
</dbReference>
<dbReference type="AlphaFoldDB" id="A0A0J6S0J7"/>
<gene>
    <name evidence="2" type="ORF">VP06_31630</name>
</gene>
<dbReference type="Proteomes" id="UP000035929">
    <property type="component" value="Unassembled WGS sequence"/>
</dbReference>
<feature type="domain" description="Putative restriction endonuclease" evidence="1">
    <location>
        <begin position="12"/>
        <end position="197"/>
    </location>
</feature>